<dbReference type="Pfam" id="PF00174">
    <property type="entry name" value="Oxidored_molyb"/>
    <property type="match status" value="1"/>
</dbReference>
<accession>A0A1I0WHV8</accession>
<feature type="transmembrane region" description="Helical" evidence="1">
    <location>
        <begin position="72"/>
        <end position="93"/>
    </location>
</feature>
<reference evidence="4" key="2">
    <citation type="submission" date="2016-10" db="EMBL/GenBank/DDBJ databases">
        <authorList>
            <person name="de Groot N.N."/>
        </authorList>
    </citation>
    <scope>NUCLEOTIDE SEQUENCE [LARGE SCALE GENOMIC DNA]</scope>
    <source>
        <strain evidence="4">CGMCC 1.10697</strain>
    </source>
</reference>
<keyword evidence="1" id="KW-0812">Transmembrane</keyword>
<dbReference type="SUPFAM" id="SSF81296">
    <property type="entry name" value="E set domains"/>
    <property type="match status" value="1"/>
</dbReference>
<dbReference type="OrthoDB" id="9795587at2"/>
<dbReference type="Gene3D" id="3.90.420.10">
    <property type="entry name" value="Oxidoreductase, molybdopterin-binding domain"/>
    <property type="match status" value="1"/>
</dbReference>
<evidence type="ECO:0000313" key="5">
    <source>
        <dbReference type="Proteomes" id="UP000199113"/>
    </source>
</evidence>
<dbReference type="STRING" id="748909.SAMN05192575_1011025"/>
<dbReference type="RefSeq" id="WP_091195105.1">
    <property type="nucleotide sequence ID" value="NZ_FOKC01000001.1"/>
</dbReference>
<evidence type="ECO:0000313" key="4">
    <source>
        <dbReference type="EMBL" id="SFA88339.1"/>
    </source>
</evidence>
<evidence type="ECO:0000313" key="3">
    <source>
        <dbReference type="EMBL" id="PKH37948.1"/>
    </source>
</evidence>
<name>A0A1I0WHV8_9ACTN</name>
<dbReference type="SUPFAM" id="SSF56524">
    <property type="entry name" value="Oxidoreductase molybdopterin-binding domain"/>
    <property type="match status" value="1"/>
</dbReference>
<feature type="domain" description="Oxidoreductase molybdopterin-binding" evidence="2">
    <location>
        <begin position="239"/>
        <end position="391"/>
    </location>
</feature>
<dbReference type="InterPro" id="IPR014756">
    <property type="entry name" value="Ig_E-set"/>
</dbReference>
<feature type="transmembrane region" description="Helical" evidence="1">
    <location>
        <begin position="127"/>
        <end position="145"/>
    </location>
</feature>
<dbReference type="PANTHER" id="PTHR19372">
    <property type="entry name" value="SULFITE REDUCTASE"/>
    <property type="match status" value="1"/>
</dbReference>
<dbReference type="Gene3D" id="2.60.40.650">
    <property type="match status" value="1"/>
</dbReference>
<sequence length="513" mass="53747">MQTTPTPSRGRTLRHAAYGVLATVVGLAAAHLVAALTVPAASPVLAVGSTVIDLTPTPLKEWAIREFGSADKIILVGSVTVVVLLLAAAAGIIAAKRETVGLLIVVGLAGVAGVLAVLRPGSGPLDIVPALVAAVVAATSLWWLHRIDDRSATGASPTGDGPSRRGVVLATGGLAAAAVTMGALGRWVTSYRLGGTDIALPVATDPAAAVPQGLETMYDGISPLQTPNADFYRVDTRLSVPAVDVDSWTLTIDGDVDKEVTLTFDDLAAMGVVERDITLTCVSNPVGGPYVGAARWLGVPLADVLARAGIDSTKADQILSTDVDGMTISTPLDVALDGRDSLIAIGMNGQPLPRENGFPVRMVVPGLYGFVSACKWITRMTLTTYDAEQAYWTERDWAIDAPIKLSSRIDTPRALSKTPAGQVIIGGVAWAQGSGIDKVDVRIDGEAWKPAKLGPEVGDDYWRQWYFEWDASPGQHFLAVRSTNKDGDVQTDVRMASFPEGSSGIQEISVTIE</sequence>
<feature type="transmembrane region" description="Helical" evidence="1">
    <location>
        <begin position="166"/>
        <end position="188"/>
    </location>
</feature>
<dbReference type="Proteomes" id="UP000199113">
    <property type="component" value="Unassembled WGS sequence"/>
</dbReference>
<protein>
    <submittedName>
        <fullName evidence="4">DMSO/TMAO reductase YedYZ, molybdopterin-dependent catalytic subunit</fullName>
    </submittedName>
    <submittedName>
        <fullName evidence="3">Oxidoreductase</fullName>
    </submittedName>
</protein>
<organism evidence="4 5">
    <name type="scientific">Nocardioides alpinus</name>
    <dbReference type="NCBI Taxonomy" id="748909"/>
    <lineage>
        <taxon>Bacteria</taxon>
        <taxon>Bacillati</taxon>
        <taxon>Actinomycetota</taxon>
        <taxon>Actinomycetes</taxon>
        <taxon>Propionibacteriales</taxon>
        <taxon>Nocardioidaceae</taxon>
        <taxon>Nocardioides</taxon>
    </lineage>
</organism>
<reference evidence="3 6" key="3">
    <citation type="submission" date="2017-12" db="EMBL/GenBank/DDBJ databases">
        <title>Pharmacopeia of the Arctic Ocean.</title>
        <authorList>
            <person name="Collins E."/>
            <person name="Ducluzeau A.-L."/>
        </authorList>
    </citation>
    <scope>NUCLEOTIDE SEQUENCE [LARGE SCALE GENOMIC DNA]</scope>
    <source>
        <strain evidence="3 6">DSM 23325</strain>
    </source>
</reference>
<dbReference type="GO" id="GO:0006790">
    <property type="term" value="P:sulfur compound metabolic process"/>
    <property type="evidence" value="ECO:0007669"/>
    <property type="project" value="TreeGrafter"/>
</dbReference>
<dbReference type="GO" id="GO:0008482">
    <property type="term" value="F:sulfite oxidase activity"/>
    <property type="evidence" value="ECO:0007669"/>
    <property type="project" value="TreeGrafter"/>
</dbReference>
<evidence type="ECO:0000259" key="2">
    <source>
        <dbReference type="Pfam" id="PF00174"/>
    </source>
</evidence>
<reference evidence="5" key="1">
    <citation type="submission" date="2016-10" db="EMBL/GenBank/DDBJ databases">
        <authorList>
            <person name="Varghese N."/>
            <person name="Submissions S."/>
        </authorList>
    </citation>
    <scope>NUCLEOTIDE SEQUENCE [LARGE SCALE GENOMIC DNA]</scope>
    <source>
        <strain evidence="5">CGMCC 1.10697</strain>
    </source>
</reference>
<dbReference type="Proteomes" id="UP000233565">
    <property type="component" value="Unassembled WGS sequence"/>
</dbReference>
<dbReference type="EMBL" id="FOKC01000001">
    <property type="protein sequence ID" value="SFA88339.1"/>
    <property type="molecule type" value="Genomic_DNA"/>
</dbReference>
<keyword evidence="6" id="KW-1185">Reference proteome</keyword>
<dbReference type="PANTHER" id="PTHR19372:SF7">
    <property type="entry name" value="SULFITE OXIDASE, MITOCHONDRIAL"/>
    <property type="match status" value="1"/>
</dbReference>
<keyword evidence="1" id="KW-1133">Transmembrane helix</keyword>
<dbReference type="GO" id="GO:0020037">
    <property type="term" value="F:heme binding"/>
    <property type="evidence" value="ECO:0007669"/>
    <property type="project" value="TreeGrafter"/>
</dbReference>
<dbReference type="InterPro" id="IPR036374">
    <property type="entry name" value="OxRdtase_Mopterin-bd_sf"/>
</dbReference>
<keyword evidence="1" id="KW-0472">Membrane</keyword>
<proteinExistence type="predicted"/>
<evidence type="ECO:0000256" key="1">
    <source>
        <dbReference type="SAM" id="Phobius"/>
    </source>
</evidence>
<feature type="transmembrane region" description="Helical" evidence="1">
    <location>
        <begin position="100"/>
        <end position="121"/>
    </location>
</feature>
<dbReference type="GO" id="GO:0043546">
    <property type="term" value="F:molybdopterin cofactor binding"/>
    <property type="evidence" value="ECO:0007669"/>
    <property type="project" value="TreeGrafter"/>
</dbReference>
<dbReference type="InterPro" id="IPR000572">
    <property type="entry name" value="OxRdtase_Mopterin-bd_dom"/>
</dbReference>
<evidence type="ECO:0000313" key="6">
    <source>
        <dbReference type="Proteomes" id="UP000233565"/>
    </source>
</evidence>
<gene>
    <name evidence="3" type="ORF">CXG46_21440</name>
    <name evidence="4" type="ORF">SAMN05192575_1011025</name>
</gene>
<dbReference type="EMBL" id="PJBV01000035">
    <property type="protein sequence ID" value="PKH37948.1"/>
    <property type="molecule type" value="Genomic_DNA"/>
</dbReference>
<dbReference type="AlphaFoldDB" id="A0A1I0WHV8"/>